<evidence type="ECO:0000313" key="3">
    <source>
        <dbReference type="Proteomes" id="UP001595952"/>
    </source>
</evidence>
<gene>
    <name evidence="2" type="ORF">ACFO0D_18235</name>
</gene>
<organism evidence="2 3">
    <name type="scientific">Deinococcus hohokamensis</name>
    <dbReference type="NCBI Taxonomy" id="309883"/>
    <lineage>
        <taxon>Bacteria</taxon>
        <taxon>Thermotogati</taxon>
        <taxon>Deinococcota</taxon>
        <taxon>Deinococci</taxon>
        <taxon>Deinococcales</taxon>
        <taxon>Deinococcaceae</taxon>
        <taxon>Deinococcus</taxon>
    </lineage>
</organism>
<name>A0ABV9ID83_9DEIO</name>
<proteinExistence type="predicted"/>
<sequence length="82" mass="8366">MGEVRLTAASFAGAGSDSVLADGRLMSIAQNTALFSLLGTTYGGDGRTTFALPDLRAAAPKSANGGNVHYVICTSGIYPSRQ</sequence>
<dbReference type="Proteomes" id="UP001595952">
    <property type="component" value="Unassembled WGS sequence"/>
</dbReference>
<dbReference type="EMBL" id="JBHSEI010000015">
    <property type="protein sequence ID" value="MFC4640273.1"/>
    <property type="molecule type" value="Genomic_DNA"/>
</dbReference>
<reference evidence="3" key="1">
    <citation type="journal article" date="2019" name="Int. J. Syst. Evol. Microbiol.">
        <title>The Global Catalogue of Microorganisms (GCM) 10K type strain sequencing project: providing services to taxonomists for standard genome sequencing and annotation.</title>
        <authorList>
            <consortium name="The Broad Institute Genomics Platform"/>
            <consortium name="The Broad Institute Genome Sequencing Center for Infectious Disease"/>
            <person name="Wu L."/>
            <person name="Ma J."/>
        </authorList>
    </citation>
    <scope>NUCLEOTIDE SEQUENCE [LARGE SCALE GENOMIC DNA]</scope>
    <source>
        <strain evidence="3">CCUG 55995</strain>
    </source>
</reference>
<comment type="caution">
    <text evidence="2">The sequence shown here is derived from an EMBL/GenBank/DDBJ whole genome shotgun (WGS) entry which is preliminary data.</text>
</comment>
<keyword evidence="3" id="KW-1185">Reference proteome</keyword>
<dbReference type="SUPFAM" id="SSF88874">
    <property type="entry name" value="Receptor-binding domain of short tail fibre protein gp12"/>
    <property type="match status" value="1"/>
</dbReference>
<dbReference type="RefSeq" id="WP_380063254.1">
    <property type="nucleotide sequence ID" value="NZ_JBHSEI010000015.1"/>
</dbReference>
<accession>A0ABV9ID83</accession>
<dbReference type="InterPro" id="IPR011083">
    <property type="entry name" value="Phage_tail_collar_dom"/>
</dbReference>
<dbReference type="Pfam" id="PF07484">
    <property type="entry name" value="Collar"/>
    <property type="match status" value="1"/>
</dbReference>
<feature type="domain" description="Phage tail collar" evidence="1">
    <location>
        <begin position="2"/>
        <end position="59"/>
    </location>
</feature>
<protein>
    <submittedName>
        <fullName evidence="2">Phage tail protein</fullName>
    </submittedName>
</protein>
<evidence type="ECO:0000259" key="1">
    <source>
        <dbReference type="Pfam" id="PF07484"/>
    </source>
</evidence>
<dbReference type="InterPro" id="IPR037053">
    <property type="entry name" value="Phage_tail_collar_dom_sf"/>
</dbReference>
<dbReference type="Gene3D" id="3.90.1340.10">
    <property type="entry name" value="Phage tail collar domain"/>
    <property type="match status" value="1"/>
</dbReference>
<evidence type="ECO:0000313" key="2">
    <source>
        <dbReference type="EMBL" id="MFC4640273.1"/>
    </source>
</evidence>